<feature type="region of interest" description="Disordered" evidence="1">
    <location>
        <begin position="269"/>
        <end position="302"/>
    </location>
</feature>
<dbReference type="InterPro" id="IPR012458">
    <property type="entry name" value="DUF1664"/>
</dbReference>
<keyword evidence="2" id="KW-0812">Transmembrane</keyword>
<accession>M7ZXN1</accession>
<dbReference type="eggNOG" id="ENOG502QTG9">
    <property type="taxonomic scope" value="Eukaryota"/>
</dbReference>
<dbReference type="EMBL" id="KD149549">
    <property type="protein sequence ID" value="EMS57130.1"/>
    <property type="molecule type" value="Genomic_DNA"/>
</dbReference>
<reference evidence="4" key="1">
    <citation type="journal article" date="2013" name="Nature">
        <title>Draft genome of the wheat A-genome progenitor Triticum urartu.</title>
        <authorList>
            <person name="Ling H.Q."/>
            <person name="Zhao S."/>
            <person name="Liu D."/>
            <person name="Wang J."/>
            <person name="Sun H."/>
            <person name="Zhang C."/>
            <person name="Fan H."/>
            <person name="Li D."/>
            <person name="Dong L."/>
            <person name="Tao Y."/>
            <person name="Gao C."/>
            <person name="Wu H."/>
            <person name="Li Y."/>
            <person name="Cui Y."/>
            <person name="Guo X."/>
            <person name="Zheng S."/>
            <person name="Wang B."/>
            <person name="Yu K."/>
            <person name="Liang Q."/>
            <person name="Yang W."/>
            <person name="Lou X."/>
            <person name="Chen J."/>
            <person name="Feng M."/>
            <person name="Jian J."/>
            <person name="Zhang X."/>
            <person name="Luo G."/>
            <person name="Jiang Y."/>
            <person name="Liu J."/>
            <person name="Wang Z."/>
            <person name="Sha Y."/>
            <person name="Zhang B."/>
            <person name="Wu H."/>
            <person name="Tang D."/>
            <person name="Shen Q."/>
            <person name="Xue P."/>
            <person name="Zou S."/>
            <person name="Wang X."/>
            <person name="Liu X."/>
            <person name="Wang F."/>
            <person name="Yang Y."/>
            <person name="An X."/>
            <person name="Dong Z."/>
            <person name="Zhang K."/>
            <person name="Zhang X."/>
            <person name="Luo M.C."/>
            <person name="Dvorak J."/>
            <person name="Tong Y."/>
            <person name="Wang J."/>
            <person name="Yang H."/>
            <person name="Li Z."/>
            <person name="Wang D."/>
            <person name="Zhang A."/>
            <person name="Wang J."/>
        </authorList>
    </citation>
    <scope>NUCLEOTIDE SEQUENCE</scope>
</reference>
<keyword evidence="2" id="KW-0472">Membrane</keyword>
<protein>
    <recommendedName>
        <fullName evidence="3">DUF1664 domain-containing protein</fullName>
    </recommendedName>
</protein>
<dbReference type="STRING" id="4572.M7ZXN1"/>
<evidence type="ECO:0000259" key="3">
    <source>
        <dbReference type="Pfam" id="PF07889"/>
    </source>
</evidence>
<dbReference type="PANTHER" id="PTHR47289">
    <property type="entry name" value="TRANSCRIPTION FACTOR, PUTATIVE (DUF1664)-RELATED"/>
    <property type="match status" value="1"/>
</dbReference>
<dbReference type="OMA" id="GAFKVNH"/>
<feature type="compositionally biased region" description="Polar residues" evidence="1">
    <location>
        <begin position="273"/>
        <end position="283"/>
    </location>
</feature>
<sequence length="387" mass="41797">MKTQAFHMHAIAVTHMTRGPCRRSCKALGVASKTSTAPTRLAHSAGTASEVIAPTYHYRDVRWIIGTMVTGGDGSKLPDLRDVLSFSFKFMKQDKKEGSSNASPQNDLLLSQVNYLRDQLQALSREAQCPQIINVNGGPGAGAYGLTFIAVGAIGYLYIRWKGWKISDMMFVTKRGLADACNVVGKQLDQVSESVHVTVIHGDLSAFQEEIQSVHHVVRTLETKLGRLAYTQDHTTRGIHELCEFTKRLDRSPKADTLKVTASTPLPAIESSEGITRTASLPSGSEPVSPVAQSPRADPPKVLRSSTAISASGLSMLAGTTAIPKRGFLWSVDTFHLKKMAVINRATSMKEGVPTPEAPKDTSSTAATLKRPVSSSSRFGFLRGFAS</sequence>
<organism evidence="4">
    <name type="scientific">Triticum urartu</name>
    <name type="common">Red wild einkorn</name>
    <name type="synonym">Crithodium urartu</name>
    <dbReference type="NCBI Taxonomy" id="4572"/>
    <lineage>
        <taxon>Eukaryota</taxon>
        <taxon>Viridiplantae</taxon>
        <taxon>Streptophyta</taxon>
        <taxon>Embryophyta</taxon>
        <taxon>Tracheophyta</taxon>
        <taxon>Spermatophyta</taxon>
        <taxon>Magnoliopsida</taxon>
        <taxon>Liliopsida</taxon>
        <taxon>Poales</taxon>
        <taxon>Poaceae</taxon>
        <taxon>BOP clade</taxon>
        <taxon>Pooideae</taxon>
        <taxon>Triticodae</taxon>
        <taxon>Triticeae</taxon>
        <taxon>Triticinae</taxon>
        <taxon>Triticum</taxon>
    </lineage>
</organism>
<feature type="transmembrane region" description="Helical" evidence="2">
    <location>
        <begin position="141"/>
        <end position="159"/>
    </location>
</feature>
<feature type="region of interest" description="Disordered" evidence="1">
    <location>
        <begin position="348"/>
        <end position="374"/>
    </location>
</feature>
<feature type="domain" description="DUF1664" evidence="3">
    <location>
        <begin position="144"/>
        <end position="198"/>
    </location>
</feature>
<evidence type="ECO:0000313" key="4">
    <source>
        <dbReference type="EMBL" id="EMS57130.1"/>
    </source>
</evidence>
<evidence type="ECO:0000256" key="1">
    <source>
        <dbReference type="SAM" id="MobiDB-lite"/>
    </source>
</evidence>
<dbReference type="PANTHER" id="PTHR47289:SF2">
    <property type="entry name" value="TRANSCRIPTION FACTOR, PUTATIVE (DUF1664)-RELATED"/>
    <property type="match status" value="1"/>
</dbReference>
<keyword evidence="2" id="KW-1133">Transmembrane helix</keyword>
<evidence type="ECO:0000256" key="2">
    <source>
        <dbReference type="SAM" id="Phobius"/>
    </source>
</evidence>
<dbReference type="AlphaFoldDB" id="M7ZXN1"/>
<proteinExistence type="predicted"/>
<name>M7ZXN1_TRIUA</name>
<gene>
    <name evidence="4" type="ORF">TRIUR3_09164</name>
</gene>
<dbReference type="Pfam" id="PF07889">
    <property type="entry name" value="DUF1664"/>
    <property type="match status" value="1"/>
</dbReference>